<name>A0ABS2AU98_9ACTN</name>
<dbReference type="EMBL" id="JAENHP010000036">
    <property type="protein sequence ID" value="MBM2623452.1"/>
    <property type="molecule type" value="Genomic_DNA"/>
</dbReference>
<organism evidence="1 2">
    <name type="scientific">Paractinoplanes ovalisporus</name>
    <dbReference type="NCBI Taxonomy" id="2810368"/>
    <lineage>
        <taxon>Bacteria</taxon>
        <taxon>Bacillati</taxon>
        <taxon>Actinomycetota</taxon>
        <taxon>Actinomycetes</taxon>
        <taxon>Micromonosporales</taxon>
        <taxon>Micromonosporaceae</taxon>
        <taxon>Paractinoplanes</taxon>
    </lineage>
</organism>
<keyword evidence="2" id="KW-1185">Reference proteome</keyword>
<comment type="caution">
    <text evidence="1">The sequence shown here is derived from an EMBL/GenBank/DDBJ whole genome shotgun (WGS) entry which is preliminary data.</text>
</comment>
<dbReference type="Proteomes" id="UP000632138">
    <property type="component" value="Unassembled WGS sequence"/>
</dbReference>
<dbReference type="NCBIfam" id="NF040657">
    <property type="entry name" value="immun_SitI3"/>
    <property type="match status" value="1"/>
</dbReference>
<proteinExistence type="predicted"/>
<evidence type="ECO:0000313" key="2">
    <source>
        <dbReference type="Proteomes" id="UP000632138"/>
    </source>
</evidence>
<evidence type="ECO:0000313" key="1">
    <source>
        <dbReference type="EMBL" id="MBM2623452.1"/>
    </source>
</evidence>
<gene>
    <name evidence="1" type="ORF">JIG36_48960</name>
</gene>
<protein>
    <submittedName>
        <fullName evidence="1">Uncharacterized protein</fullName>
    </submittedName>
</protein>
<reference evidence="1 2" key="1">
    <citation type="submission" date="2021-01" db="EMBL/GenBank/DDBJ databases">
        <title>Actinoplanes sp. nov. LDG1-06 isolated from lichen.</title>
        <authorList>
            <person name="Saeng-In P."/>
            <person name="Phongsopitanun W."/>
            <person name="Kanchanasin P."/>
            <person name="Yuki M."/>
            <person name="Kudo T."/>
            <person name="Ohkuma M."/>
            <person name="Tanasupawat S."/>
        </authorList>
    </citation>
    <scope>NUCLEOTIDE SEQUENCE [LARGE SCALE GENOMIC DNA]</scope>
    <source>
        <strain evidence="1 2">LDG1-06</strain>
    </source>
</reference>
<sequence length="150" mass="16730">MAIEYGLVLAGGTPVEQVAARAFPVLDERPVGTAPLLVAALNETYGFVVTVRSGASRYVEVVSDEGSWEWEPSPFTSVSFRFDKWADDIGWQVRNMLTVVRRVLDTGDEDAAFSFNGDILLLRRLNGVTTKHRRAEWWEHYDGADQVIPG</sequence>
<dbReference type="RefSeq" id="WP_203383805.1">
    <property type="nucleotide sequence ID" value="NZ_JAENHP010000036.1"/>
</dbReference>
<dbReference type="InterPro" id="IPR049799">
    <property type="entry name" value="SitI3-like"/>
</dbReference>
<accession>A0ABS2AU98</accession>